<gene>
    <name evidence="2" type="ORF">ROHU_016017</name>
</gene>
<proteinExistence type="predicted"/>
<dbReference type="AlphaFoldDB" id="A0A498NLM2"/>
<name>A0A498NLM2_LABRO</name>
<sequence length="156" mass="15734">MVYSPAPFSAIPVAHSSLSPTSPSGSSPPLSGMDPLQTSWEPSSPGQEEPTTLPTTLADSAPPSSRLHHLTPSTPDSALPGSFGRLPPLKSNVAMQTCGPSAVVQPFAPSSKAHSAIPQALPPPFVASASPLPSGPRPSFGGGRCIVAELRSPGPS</sequence>
<evidence type="ECO:0000256" key="1">
    <source>
        <dbReference type="SAM" id="MobiDB-lite"/>
    </source>
</evidence>
<feature type="region of interest" description="Disordered" evidence="1">
    <location>
        <begin position="1"/>
        <end position="88"/>
    </location>
</feature>
<dbReference type="Proteomes" id="UP000290572">
    <property type="component" value="Unassembled WGS sequence"/>
</dbReference>
<feature type="region of interest" description="Disordered" evidence="1">
    <location>
        <begin position="126"/>
        <end position="156"/>
    </location>
</feature>
<dbReference type="EMBL" id="QBIY01011338">
    <property type="protein sequence ID" value="RXN32775.1"/>
    <property type="molecule type" value="Genomic_DNA"/>
</dbReference>
<evidence type="ECO:0000313" key="3">
    <source>
        <dbReference type="Proteomes" id="UP000290572"/>
    </source>
</evidence>
<feature type="compositionally biased region" description="Low complexity" evidence="1">
    <location>
        <begin position="16"/>
        <end position="32"/>
    </location>
</feature>
<reference evidence="2 3" key="1">
    <citation type="submission" date="2018-03" db="EMBL/GenBank/DDBJ databases">
        <title>Draft genome sequence of Rohu Carp (Labeo rohita).</title>
        <authorList>
            <person name="Das P."/>
            <person name="Kushwaha B."/>
            <person name="Joshi C.G."/>
            <person name="Kumar D."/>
            <person name="Nagpure N.S."/>
            <person name="Sahoo L."/>
            <person name="Das S.P."/>
            <person name="Bit A."/>
            <person name="Patnaik S."/>
            <person name="Meher P.K."/>
            <person name="Jayasankar P."/>
            <person name="Koringa P.G."/>
            <person name="Patel N.V."/>
            <person name="Hinsu A.T."/>
            <person name="Kumar R."/>
            <person name="Pandey M."/>
            <person name="Agarwal S."/>
            <person name="Srivastava S."/>
            <person name="Singh M."/>
            <person name="Iquebal M.A."/>
            <person name="Jaiswal S."/>
            <person name="Angadi U.B."/>
            <person name="Kumar N."/>
            <person name="Raza M."/>
            <person name="Shah T.M."/>
            <person name="Rai A."/>
            <person name="Jena J.K."/>
        </authorList>
    </citation>
    <scope>NUCLEOTIDE SEQUENCE [LARGE SCALE GENOMIC DNA]</scope>
    <source>
        <strain evidence="2">DASCIFA01</strain>
        <tissue evidence="2">Testis</tissue>
    </source>
</reference>
<protein>
    <submittedName>
        <fullName evidence="2">Uncharacterized protein</fullName>
    </submittedName>
</protein>
<comment type="caution">
    <text evidence="2">The sequence shown here is derived from an EMBL/GenBank/DDBJ whole genome shotgun (WGS) entry which is preliminary data.</text>
</comment>
<accession>A0A498NLM2</accession>
<keyword evidence="3" id="KW-1185">Reference proteome</keyword>
<feature type="compositionally biased region" description="Polar residues" evidence="1">
    <location>
        <begin position="36"/>
        <end position="58"/>
    </location>
</feature>
<evidence type="ECO:0000313" key="2">
    <source>
        <dbReference type="EMBL" id="RXN32775.1"/>
    </source>
</evidence>
<organism evidence="2 3">
    <name type="scientific">Labeo rohita</name>
    <name type="common">Indian major carp</name>
    <name type="synonym">Cyprinus rohita</name>
    <dbReference type="NCBI Taxonomy" id="84645"/>
    <lineage>
        <taxon>Eukaryota</taxon>
        <taxon>Metazoa</taxon>
        <taxon>Chordata</taxon>
        <taxon>Craniata</taxon>
        <taxon>Vertebrata</taxon>
        <taxon>Euteleostomi</taxon>
        <taxon>Actinopterygii</taxon>
        <taxon>Neopterygii</taxon>
        <taxon>Teleostei</taxon>
        <taxon>Ostariophysi</taxon>
        <taxon>Cypriniformes</taxon>
        <taxon>Cyprinidae</taxon>
        <taxon>Labeoninae</taxon>
        <taxon>Labeonini</taxon>
        <taxon>Labeo</taxon>
    </lineage>
</organism>